<protein>
    <submittedName>
        <fullName evidence="1">Uncharacterized protein</fullName>
    </submittedName>
</protein>
<name>E0SPK3_IGNAA</name>
<dbReference type="KEGG" id="iag:Igag_1253"/>
<dbReference type="EMBL" id="CP002098">
    <property type="protein sequence ID" value="ADM28059.1"/>
    <property type="molecule type" value="Genomic_DNA"/>
</dbReference>
<sequence length="251" mass="28367">MKLAGVFVKWSRYINPTDRRDDTYGTCIFGDYVAVVGEVGYNFPDLNVGRPYVALLRRSDGRVVKEIIGNRLGDSITALSIDGKLYTVGYTYVGVSYKYIYVYDANLNTLKEVSGRESSEYYSLTYDGRALYVGGSIRKDLDGDGDPEKVWLVEKRDLNTLGLVESREIYFGSWREGWMNDIGVESSTGRIWTVGYHDNHSLIVVLGRDLEILKVIVYPEDSEGCLGPLYGVTFDGSNIRLRLRRQGCRQV</sequence>
<dbReference type="Proteomes" id="UP000001304">
    <property type="component" value="Chromosome"/>
</dbReference>
<dbReference type="SUPFAM" id="SSF50998">
    <property type="entry name" value="Quinoprotein alcohol dehydrogenase-like"/>
    <property type="match status" value="1"/>
</dbReference>
<reference evidence="1 2" key="1">
    <citation type="journal article" date="2010" name="Stand. Genomic Sci.">
        <title>Complete genome sequence of Ignisphaera aggregans type strain (AQ1.S1).</title>
        <authorList>
            <person name="Goker M."/>
            <person name="Held B."/>
            <person name="Lapidus A."/>
            <person name="Nolan M."/>
            <person name="Spring S."/>
            <person name="Yasawong M."/>
            <person name="Lucas S."/>
            <person name="Glavina Del Rio T."/>
            <person name="Tice H."/>
            <person name="Cheng J.F."/>
            <person name="Goodwin L."/>
            <person name="Tapia R."/>
            <person name="Pitluck S."/>
            <person name="Liolios K."/>
            <person name="Ivanova N."/>
            <person name="Mavromatis K."/>
            <person name="Mikhailova N."/>
            <person name="Pati A."/>
            <person name="Chen A."/>
            <person name="Palaniappan K."/>
            <person name="Brambilla E."/>
            <person name="Land M."/>
            <person name="Hauser L."/>
            <person name="Chang Y.J."/>
            <person name="Jeffries C.D."/>
            <person name="Brettin T."/>
            <person name="Detter J.C."/>
            <person name="Han C."/>
            <person name="Rohde M."/>
            <person name="Sikorski J."/>
            <person name="Woyke T."/>
            <person name="Bristow J."/>
            <person name="Eisen J.A."/>
            <person name="Markowitz V."/>
            <person name="Hugenholtz P."/>
            <person name="Kyrpides N.C."/>
            <person name="Klenk H.P."/>
        </authorList>
    </citation>
    <scope>NUCLEOTIDE SEQUENCE [LARGE SCALE GENOMIC DNA]</scope>
    <source>
        <strain evidence="2">DSM 17230 / JCM 13409 / AQ1.S1</strain>
    </source>
</reference>
<evidence type="ECO:0000313" key="1">
    <source>
        <dbReference type="EMBL" id="ADM28059.1"/>
    </source>
</evidence>
<evidence type="ECO:0000313" key="2">
    <source>
        <dbReference type="Proteomes" id="UP000001304"/>
    </source>
</evidence>
<dbReference type="STRING" id="583356.Igag_1253"/>
<proteinExistence type="predicted"/>
<dbReference type="InterPro" id="IPR011047">
    <property type="entry name" value="Quinoprotein_ADH-like_sf"/>
</dbReference>
<keyword evidence="2" id="KW-1185">Reference proteome</keyword>
<dbReference type="BioCyc" id="IAGG583356:GHAH-1233-MONOMER"/>
<dbReference type="AlphaFoldDB" id="E0SPK3"/>
<gene>
    <name evidence="1" type="ordered locus">Igag_1253</name>
</gene>
<accession>E0SPK3</accession>
<dbReference type="HOGENOM" id="CLU_1105200_0_0_2"/>
<organism evidence="1 2">
    <name type="scientific">Ignisphaera aggregans (strain DSM 17230 / JCM 13409 / AQ1.S1)</name>
    <dbReference type="NCBI Taxonomy" id="583356"/>
    <lineage>
        <taxon>Archaea</taxon>
        <taxon>Thermoproteota</taxon>
        <taxon>Thermoprotei</taxon>
        <taxon>Desulfurococcales</taxon>
        <taxon>Desulfurococcaceae</taxon>
        <taxon>Ignisphaera</taxon>
    </lineage>
</organism>